<dbReference type="InterPro" id="IPR029002">
    <property type="entry name" value="PLPC/GPLD1"/>
</dbReference>
<dbReference type="Pfam" id="PF00882">
    <property type="entry name" value="Zn_dep_PLPC"/>
    <property type="match status" value="1"/>
</dbReference>
<name>A0A9D1N435_9FIRM</name>
<feature type="domain" description="Phospholipase C/D" evidence="1">
    <location>
        <begin position="7"/>
        <end position="127"/>
    </location>
</feature>
<protein>
    <submittedName>
        <fullName evidence="2">Zinc dependent phospholipase C family protein</fullName>
    </submittedName>
</protein>
<dbReference type="AlphaFoldDB" id="A0A9D1N435"/>
<dbReference type="Proteomes" id="UP000824128">
    <property type="component" value="Unassembled WGS sequence"/>
</dbReference>
<reference evidence="2" key="1">
    <citation type="submission" date="2020-10" db="EMBL/GenBank/DDBJ databases">
        <authorList>
            <person name="Gilroy R."/>
        </authorList>
    </citation>
    <scope>NUCLEOTIDE SEQUENCE</scope>
    <source>
        <strain evidence="2">ChiGjej2B2-16831</strain>
    </source>
</reference>
<evidence type="ECO:0000313" key="2">
    <source>
        <dbReference type="EMBL" id="HIU94399.1"/>
    </source>
</evidence>
<reference evidence="2" key="2">
    <citation type="journal article" date="2021" name="PeerJ">
        <title>Extensive microbial diversity within the chicken gut microbiome revealed by metagenomics and culture.</title>
        <authorList>
            <person name="Gilroy R."/>
            <person name="Ravi A."/>
            <person name="Getino M."/>
            <person name="Pursley I."/>
            <person name="Horton D.L."/>
            <person name="Alikhan N.F."/>
            <person name="Baker D."/>
            <person name="Gharbi K."/>
            <person name="Hall N."/>
            <person name="Watson M."/>
            <person name="Adriaenssens E.M."/>
            <person name="Foster-Nyarko E."/>
            <person name="Jarju S."/>
            <person name="Secka A."/>
            <person name="Antonio M."/>
            <person name="Oren A."/>
            <person name="Chaudhuri R.R."/>
            <person name="La Ragione R."/>
            <person name="Hildebrand F."/>
            <person name="Pallen M.J."/>
        </authorList>
    </citation>
    <scope>NUCLEOTIDE SEQUENCE</scope>
    <source>
        <strain evidence="2">ChiGjej2B2-16831</strain>
    </source>
</reference>
<dbReference type="EMBL" id="DVNZ01000140">
    <property type="protein sequence ID" value="HIU94399.1"/>
    <property type="molecule type" value="Genomic_DNA"/>
</dbReference>
<evidence type="ECO:0000259" key="1">
    <source>
        <dbReference type="Pfam" id="PF00882"/>
    </source>
</evidence>
<sequence>MPGLYVHTLFGDDVRGRLTGTAAALAQRHGAAFLAGLPGPDVYFYDRLPPPLLRGHEKRTGNALHDAPAEVVFGALIPLAQDRGPLAAYALGFLCHYALDAAAHPFVEARHRGLDHTRFEMRLELPFCARRGSALCGVPPDRLYAPPLEAPGLLDALDALQCGLARAVCGHAAPGAFARGFSNMRRACRLLYDLEGKKRRLLRRLEHLCKKPEGTLSGFLLAPGGADEGDPFNESHAPWAAPWAPERTRTESFFELYEQALRETLALAPLLLDALWGGGAAPLLLRLRGGSMAHGYPV</sequence>
<evidence type="ECO:0000313" key="3">
    <source>
        <dbReference type="Proteomes" id="UP000824128"/>
    </source>
</evidence>
<accession>A0A9D1N435</accession>
<comment type="caution">
    <text evidence="2">The sequence shown here is derived from an EMBL/GenBank/DDBJ whole genome shotgun (WGS) entry which is preliminary data.</text>
</comment>
<organism evidence="2 3">
    <name type="scientific">Candidatus Aphodomorpha intestinavium</name>
    <dbReference type="NCBI Taxonomy" id="2840672"/>
    <lineage>
        <taxon>Bacteria</taxon>
        <taxon>Bacillati</taxon>
        <taxon>Bacillota</taxon>
        <taxon>Clostridia</taxon>
        <taxon>Eubacteriales</taxon>
        <taxon>Candidatus Aphodomorpha</taxon>
    </lineage>
</organism>
<proteinExistence type="predicted"/>
<gene>
    <name evidence="2" type="ORF">IAD24_04495</name>
</gene>